<organism evidence="10 11">
    <name type="scientific">Tropilaelaps mercedesae</name>
    <dbReference type="NCBI Taxonomy" id="418985"/>
    <lineage>
        <taxon>Eukaryota</taxon>
        <taxon>Metazoa</taxon>
        <taxon>Ecdysozoa</taxon>
        <taxon>Arthropoda</taxon>
        <taxon>Chelicerata</taxon>
        <taxon>Arachnida</taxon>
        <taxon>Acari</taxon>
        <taxon>Parasitiformes</taxon>
        <taxon>Mesostigmata</taxon>
        <taxon>Gamasina</taxon>
        <taxon>Dermanyssoidea</taxon>
        <taxon>Laelapidae</taxon>
        <taxon>Tropilaelaps</taxon>
    </lineage>
</organism>
<keyword evidence="5" id="KW-0256">Endoplasmic reticulum</keyword>
<evidence type="ECO:0000313" key="11">
    <source>
        <dbReference type="Proteomes" id="UP000192247"/>
    </source>
</evidence>
<evidence type="ECO:0000256" key="5">
    <source>
        <dbReference type="ARBA" id="ARBA00022824"/>
    </source>
</evidence>
<dbReference type="InParanoid" id="A0A1V9XP95"/>
<comment type="similarity">
    <text evidence="2">Belongs to the EMC6 family.</text>
</comment>
<dbReference type="FunCoup" id="A0A1V9XP95">
    <property type="interactions" value="787"/>
</dbReference>
<evidence type="ECO:0000256" key="2">
    <source>
        <dbReference type="ARBA" id="ARBA00009436"/>
    </source>
</evidence>
<proteinExistence type="inferred from homology"/>
<evidence type="ECO:0000256" key="3">
    <source>
        <dbReference type="ARBA" id="ARBA00020827"/>
    </source>
</evidence>
<dbReference type="GO" id="GO:0034975">
    <property type="term" value="P:protein folding in endoplasmic reticulum"/>
    <property type="evidence" value="ECO:0007669"/>
    <property type="project" value="TreeGrafter"/>
</dbReference>
<dbReference type="PANTHER" id="PTHR20994:SF0">
    <property type="entry name" value="ER MEMBRANE PROTEIN COMPLEX SUBUNIT 6"/>
    <property type="match status" value="1"/>
</dbReference>
<keyword evidence="6 9" id="KW-1133">Transmembrane helix</keyword>
<protein>
    <recommendedName>
        <fullName evidence="3">ER membrane protein complex subunit 6</fullName>
    </recommendedName>
    <alternativeName>
        <fullName evidence="8">Transmembrane protein 93</fullName>
    </alternativeName>
</protein>
<feature type="transmembrane region" description="Helical" evidence="9">
    <location>
        <begin position="56"/>
        <end position="76"/>
    </location>
</feature>
<dbReference type="EMBL" id="MNPL01006666">
    <property type="protein sequence ID" value="OQR75212.1"/>
    <property type="molecule type" value="Genomic_DNA"/>
</dbReference>
<accession>A0A1V9XP95</accession>
<dbReference type="InterPro" id="IPR029008">
    <property type="entry name" value="EMC6-like"/>
</dbReference>
<keyword evidence="4 9" id="KW-0812">Transmembrane</keyword>
<evidence type="ECO:0000256" key="6">
    <source>
        <dbReference type="ARBA" id="ARBA00022989"/>
    </source>
</evidence>
<dbReference type="Pfam" id="PF07019">
    <property type="entry name" value="EMC6"/>
    <property type="match status" value="1"/>
</dbReference>
<sequence length="114" mass="12835">MSGKIRKSKEKSGEVVAFSESAMRHNGAVLEYIRTSVSVLSGCSAGILGLTSLYGFLFYFVIAVVLWAMLVVSTLSTWETFLRSRTTFFTHGLFNGLFTYILFWTFSYGMVHVY</sequence>
<comment type="subcellular location">
    <subcellularLocation>
        <location evidence="1">Endoplasmic reticulum membrane</location>
        <topology evidence="1">Multi-pass membrane protein</topology>
    </subcellularLocation>
</comment>
<dbReference type="Proteomes" id="UP000192247">
    <property type="component" value="Unassembled WGS sequence"/>
</dbReference>
<gene>
    <name evidence="10" type="ORF">BIW11_08573</name>
</gene>
<evidence type="ECO:0000256" key="8">
    <source>
        <dbReference type="ARBA" id="ARBA00031072"/>
    </source>
</evidence>
<comment type="caution">
    <text evidence="10">The sequence shown here is derived from an EMBL/GenBank/DDBJ whole genome shotgun (WGS) entry which is preliminary data.</text>
</comment>
<name>A0A1V9XP95_9ACAR</name>
<dbReference type="PANTHER" id="PTHR20994">
    <property type="entry name" value="ER MEMBRANE PROTEIN COMPLEX SUBUNIT 6"/>
    <property type="match status" value="1"/>
</dbReference>
<evidence type="ECO:0000256" key="4">
    <source>
        <dbReference type="ARBA" id="ARBA00022692"/>
    </source>
</evidence>
<keyword evidence="11" id="KW-1185">Reference proteome</keyword>
<dbReference type="GO" id="GO:0000045">
    <property type="term" value="P:autophagosome assembly"/>
    <property type="evidence" value="ECO:0007669"/>
    <property type="project" value="TreeGrafter"/>
</dbReference>
<dbReference type="GO" id="GO:0072546">
    <property type="term" value="C:EMC complex"/>
    <property type="evidence" value="ECO:0007669"/>
    <property type="project" value="InterPro"/>
</dbReference>
<feature type="transmembrane region" description="Helical" evidence="9">
    <location>
        <begin position="88"/>
        <end position="111"/>
    </location>
</feature>
<evidence type="ECO:0000256" key="7">
    <source>
        <dbReference type="ARBA" id="ARBA00023136"/>
    </source>
</evidence>
<dbReference type="AlphaFoldDB" id="A0A1V9XP95"/>
<evidence type="ECO:0000313" key="10">
    <source>
        <dbReference type="EMBL" id="OQR75212.1"/>
    </source>
</evidence>
<evidence type="ECO:0000256" key="1">
    <source>
        <dbReference type="ARBA" id="ARBA00004477"/>
    </source>
</evidence>
<reference evidence="10 11" key="1">
    <citation type="journal article" date="2017" name="Gigascience">
        <title>Draft genome of the honey bee ectoparasitic mite, Tropilaelaps mercedesae, is shaped by the parasitic life history.</title>
        <authorList>
            <person name="Dong X."/>
            <person name="Armstrong S.D."/>
            <person name="Xia D."/>
            <person name="Makepeace B.L."/>
            <person name="Darby A.C."/>
            <person name="Kadowaki T."/>
        </authorList>
    </citation>
    <scope>NUCLEOTIDE SEQUENCE [LARGE SCALE GENOMIC DNA]</scope>
    <source>
        <strain evidence="10">Wuxi-XJTLU</strain>
    </source>
</reference>
<dbReference type="STRING" id="418985.A0A1V9XP95"/>
<evidence type="ECO:0000256" key="9">
    <source>
        <dbReference type="SAM" id="Phobius"/>
    </source>
</evidence>
<keyword evidence="7 9" id="KW-0472">Membrane</keyword>
<dbReference type="OrthoDB" id="16510at2759"/>
<dbReference type="InterPro" id="IPR008504">
    <property type="entry name" value="Emc6"/>
</dbReference>